<sequence length="823" mass="95338">MNTKTGVGGEGHRDDLDVSENFINDQQFSNVDENPTQNNEGKNDATTHSARYIKPFHFKSHIEVQSPLMKDQYSLDRKEKHSFKYTKNEYFKESSSESLDSKEILNDTNEHNGSNRKIRISDQASLKFSEGHQDLGGARRFELVNTKVDDEYTNSQEMQKPENTPEVSKSMSDQRIPNKKELTKNITKKPIKSNYHTYRHKNKKSKEFIAASATSKSSKKKSLVKKKLIPNLNNSQNVTKKLKKYDSHKQLHTGLTKESKSKDCKSRKKLSKIKSVGGLSLKKQSVITRRNITTLIKPQRNPEKRNFNKFQDLSFKRKRRSPKILQPFEEEKSQCLTKSIEDSLSGASVHKRLNDLGKKCRNSINSTLEPRYSYQQKPKEVKSLAKTRNKHTKNSEMAQTLSFRDLFKKCDRSWMNTGSNRKDKTFNGYLYTGEAERKSRQENQESELSMYKNHSVRSFLKNVNSSFSHKNYALQTSRSKQMLSGEKPERVSTGKLEHGAFSKFNKCPSAADISHGIHTRNQQFISYNKRSKISLNQKLENSAVFSYSKGSVKPKDEISFKVEKDKECKSKIDTGLIKRRTKAKINYNDKFKDLYEKARLRKRNQKKEVEVKSSQKDSQEIFIPQISEQEESEEDNSRENSKRESIPEVTKTDAIFDKADLQYVNQRIQDIENQRREESSFDEKDSLSSAPITIENGPNVRNKLIETPKTEELEEEMRDQVLDYQSLVYNNFNTNREGYYNDQFPEDKETEYIDHSPELDDSPLLFVDVNLGPDKAERIVVFEGDTADDLAFRFSQRHDLNDIMRAKLTNLLKAEISSLSNEL</sequence>
<feature type="compositionally biased region" description="Polar residues" evidence="1">
    <location>
        <begin position="21"/>
        <end position="49"/>
    </location>
</feature>
<feature type="compositionally biased region" description="Basic and acidic residues" evidence="1">
    <location>
        <begin position="606"/>
        <end position="619"/>
    </location>
</feature>
<dbReference type="PANTHER" id="PTHR38150">
    <property type="entry name" value="EF-HAND DOMAIN-CONTAINING PROTEIN"/>
    <property type="match status" value="1"/>
</dbReference>
<accession>A0AAD1Y4B9</accession>
<keyword evidence="3" id="KW-1185">Reference proteome</keyword>
<organism evidence="2 3">
    <name type="scientific">Euplotes crassus</name>
    <dbReference type="NCBI Taxonomy" id="5936"/>
    <lineage>
        <taxon>Eukaryota</taxon>
        <taxon>Sar</taxon>
        <taxon>Alveolata</taxon>
        <taxon>Ciliophora</taxon>
        <taxon>Intramacronucleata</taxon>
        <taxon>Spirotrichea</taxon>
        <taxon>Hypotrichia</taxon>
        <taxon>Euplotida</taxon>
        <taxon>Euplotidae</taxon>
        <taxon>Moneuplotes</taxon>
    </lineage>
</organism>
<dbReference type="EMBL" id="CAMPGE010026771">
    <property type="protein sequence ID" value="CAI2384438.1"/>
    <property type="molecule type" value="Genomic_DNA"/>
</dbReference>
<proteinExistence type="predicted"/>
<feature type="compositionally biased region" description="Basic and acidic residues" evidence="1">
    <location>
        <begin position="635"/>
        <end position="651"/>
    </location>
</feature>
<evidence type="ECO:0000256" key="1">
    <source>
        <dbReference type="SAM" id="MobiDB-lite"/>
    </source>
</evidence>
<comment type="caution">
    <text evidence="2">The sequence shown here is derived from an EMBL/GenBank/DDBJ whole genome shotgun (WGS) entry which is preliminary data.</text>
</comment>
<feature type="compositionally biased region" description="Polar residues" evidence="1">
    <location>
        <begin position="153"/>
        <end position="175"/>
    </location>
</feature>
<feature type="region of interest" description="Disordered" evidence="1">
    <location>
        <begin position="92"/>
        <end position="115"/>
    </location>
</feature>
<feature type="compositionally biased region" description="Basic and acidic residues" evidence="1">
    <location>
        <begin position="92"/>
        <end position="110"/>
    </location>
</feature>
<name>A0AAD1Y4B9_EUPCR</name>
<evidence type="ECO:0000313" key="3">
    <source>
        <dbReference type="Proteomes" id="UP001295684"/>
    </source>
</evidence>
<gene>
    <name evidence="2" type="ORF">ECRASSUSDP1_LOCUS25965</name>
</gene>
<feature type="region of interest" description="Disordered" evidence="1">
    <location>
        <begin position="603"/>
        <end position="651"/>
    </location>
</feature>
<feature type="region of interest" description="Disordered" evidence="1">
    <location>
        <begin position="150"/>
        <end position="194"/>
    </location>
</feature>
<dbReference type="PANTHER" id="PTHR38150:SF1">
    <property type="entry name" value="PFU DOMAIN-CONTAINING PROTEIN"/>
    <property type="match status" value="1"/>
</dbReference>
<evidence type="ECO:0000313" key="2">
    <source>
        <dbReference type="EMBL" id="CAI2384438.1"/>
    </source>
</evidence>
<dbReference type="Proteomes" id="UP001295684">
    <property type="component" value="Unassembled WGS sequence"/>
</dbReference>
<feature type="region of interest" description="Disordered" evidence="1">
    <location>
        <begin position="1"/>
        <end position="49"/>
    </location>
</feature>
<dbReference type="AlphaFoldDB" id="A0AAD1Y4B9"/>
<feature type="region of interest" description="Disordered" evidence="1">
    <location>
        <begin position="672"/>
        <end position="695"/>
    </location>
</feature>
<protein>
    <submittedName>
        <fullName evidence="2">Uncharacterized protein</fullName>
    </submittedName>
</protein>
<reference evidence="2" key="1">
    <citation type="submission" date="2023-07" db="EMBL/GenBank/DDBJ databases">
        <authorList>
            <consortium name="AG Swart"/>
            <person name="Singh M."/>
            <person name="Singh A."/>
            <person name="Seah K."/>
            <person name="Emmerich C."/>
        </authorList>
    </citation>
    <scope>NUCLEOTIDE SEQUENCE</scope>
    <source>
        <strain evidence="2">DP1</strain>
    </source>
</reference>
<feature type="compositionally biased region" description="Basic and acidic residues" evidence="1">
    <location>
        <begin position="672"/>
        <end position="686"/>
    </location>
</feature>